<proteinExistence type="inferred from homology"/>
<dbReference type="PANTHER" id="PTHR42913:SF4">
    <property type="entry name" value="ALTERNATIVE NAD(P)H-UBIQUINONE OXIDOREDUCTASE C1, CHLOROPLASTIC_MITOCHONDRIAL"/>
    <property type="match status" value="1"/>
</dbReference>
<dbReference type="Pfam" id="PF07992">
    <property type="entry name" value="Pyr_redox_2"/>
    <property type="match status" value="1"/>
</dbReference>
<comment type="catalytic activity">
    <reaction evidence="7">
        <text>demethylphylloquinone + NADPH + H(+) = demethylphylloquinol + NADP(+)</text>
        <dbReference type="Rhea" id="RHEA:47744"/>
        <dbReference type="ChEBI" id="CHEBI:15378"/>
        <dbReference type="ChEBI" id="CHEBI:31087"/>
        <dbReference type="ChEBI" id="CHEBI:57783"/>
        <dbReference type="ChEBI" id="CHEBI:58349"/>
        <dbReference type="ChEBI" id="CHEBI:87844"/>
        <dbReference type="EC" id="1.6.5.12"/>
    </reaction>
</comment>
<evidence type="ECO:0000259" key="9">
    <source>
        <dbReference type="Pfam" id="PF07992"/>
    </source>
</evidence>
<keyword evidence="5" id="KW-0521">NADP</keyword>
<comment type="caution">
    <text evidence="10">The sequence shown here is derived from an EMBL/GenBank/DDBJ whole genome shotgun (WGS) entry which is preliminary data.</text>
</comment>
<protein>
    <recommendedName>
        <fullName evidence="8">demethylphylloquinone reductase</fullName>
        <ecNumber evidence="8">1.6.5.12</ecNumber>
    </recommendedName>
</protein>
<dbReference type="PRINTS" id="PR00411">
    <property type="entry name" value="PNDRDTASEI"/>
</dbReference>
<dbReference type="EC" id="1.6.5.12" evidence="8"/>
<evidence type="ECO:0000256" key="2">
    <source>
        <dbReference type="ARBA" id="ARBA00005272"/>
    </source>
</evidence>
<name>A0ABD1N450_9FABA</name>
<comment type="cofactor">
    <cofactor evidence="1">
        <name>FAD</name>
        <dbReference type="ChEBI" id="CHEBI:57692"/>
    </cofactor>
</comment>
<dbReference type="FunFam" id="3.50.50.100:FF:000010">
    <property type="entry name" value="Alternative NAD(P)H-ubiquinone oxidoreductase C1, chloroplastic/mitochondrial"/>
    <property type="match status" value="1"/>
</dbReference>
<dbReference type="EMBL" id="JBGMDY010000002">
    <property type="protein sequence ID" value="KAL2342882.1"/>
    <property type="molecule type" value="Genomic_DNA"/>
</dbReference>
<evidence type="ECO:0000256" key="7">
    <source>
        <dbReference type="ARBA" id="ARBA00052971"/>
    </source>
</evidence>
<dbReference type="Gene3D" id="3.50.50.100">
    <property type="match status" value="1"/>
</dbReference>
<dbReference type="InterPro" id="IPR036188">
    <property type="entry name" value="FAD/NAD-bd_sf"/>
</dbReference>
<evidence type="ECO:0000256" key="1">
    <source>
        <dbReference type="ARBA" id="ARBA00001974"/>
    </source>
</evidence>
<accession>A0ABD1N450</accession>
<evidence type="ECO:0000256" key="8">
    <source>
        <dbReference type="ARBA" id="ARBA00066844"/>
    </source>
</evidence>
<reference evidence="10 11" key="1">
    <citation type="submission" date="2024-08" db="EMBL/GenBank/DDBJ databases">
        <title>Insights into the chromosomal genome structure of Flemingia macrophylla.</title>
        <authorList>
            <person name="Ding Y."/>
            <person name="Zhao Y."/>
            <person name="Bi W."/>
            <person name="Wu M."/>
            <person name="Zhao G."/>
            <person name="Gong Y."/>
            <person name="Li W."/>
            <person name="Zhang P."/>
        </authorList>
    </citation>
    <scope>NUCLEOTIDE SEQUENCE [LARGE SCALE GENOMIC DNA]</scope>
    <source>
        <strain evidence="10">DYQJB</strain>
        <tissue evidence="10">Leaf</tissue>
    </source>
</reference>
<dbReference type="AlphaFoldDB" id="A0ABD1N450"/>
<dbReference type="GO" id="GO:0016491">
    <property type="term" value="F:oxidoreductase activity"/>
    <property type="evidence" value="ECO:0007669"/>
    <property type="project" value="UniProtKB-KW"/>
</dbReference>
<dbReference type="InterPro" id="IPR023753">
    <property type="entry name" value="FAD/NAD-binding_dom"/>
</dbReference>
<organism evidence="10 11">
    <name type="scientific">Flemingia macrophylla</name>
    <dbReference type="NCBI Taxonomy" id="520843"/>
    <lineage>
        <taxon>Eukaryota</taxon>
        <taxon>Viridiplantae</taxon>
        <taxon>Streptophyta</taxon>
        <taxon>Embryophyta</taxon>
        <taxon>Tracheophyta</taxon>
        <taxon>Spermatophyta</taxon>
        <taxon>Magnoliopsida</taxon>
        <taxon>eudicotyledons</taxon>
        <taxon>Gunneridae</taxon>
        <taxon>Pentapetalae</taxon>
        <taxon>rosids</taxon>
        <taxon>fabids</taxon>
        <taxon>Fabales</taxon>
        <taxon>Fabaceae</taxon>
        <taxon>Papilionoideae</taxon>
        <taxon>50 kb inversion clade</taxon>
        <taxon>NPAAA clade</taxon>
        <taxon>indigoferoid/millettioid clade</taxon>
        <taxon>Phaseoleae</taxon>
        <taxon>Flemingia</taxon>
    </lineage>
</organism>
<keyword evidence="4" id="KW-0274">FAD</keyword>
<dbReference type="PRINTS" id="PR00368">
    <property type="entry name" value="FADPNR"/>
</dbReference>
<keyword evidence="3" id="KW-0285">Flavoprotein</keyword>
<feature type="domain" description="FAD/NAD(P)-binding" evidence="9">
    <location>
        <begin position="89"/>
        <end position="450"/>
    </location>
</feature>
<evidence type="ECO:0000256" key="6">
    <source>
        <dbReference type="ARBA" id="ARBA00023002"/>
    </source>
</evidence>
<evidence type="ECO:0000313" key="11">
    <source>
        <dbReference type="Proteomes" id="UP001603857"/>
    </source>
</evidence>
<keyword evidence="6" id="KW-0560">Oxidoreductase</keyword>
<evidence type="ECO:0000256" key="3">
    <source>
        <dbReference type="ARBA" id="ARBA00022630"/>
    </source>
</evidence>
<keyword evidence="11" id="KW-1185">Reference proteome</keyword>
<evidence type="ECO:0000256" key="4">
    <source>
        <dbReference type="ARBA" id="ARBA00022827"/>
    </source>
</evidence>
<sequence>MLHSALASPASPTVVAFHRGARQWSALLPRFRRNTGTGSSSFANSLRKRLQLRFSASAENGAGGSVAEEISEAEKEPTNFAWPDYKKPRVCILGGGFGGLYTALRLESLEWPDDKKPQIVLVDQSERFVFKPMLYELLSGEVDEWEIAPRFSDLLANTSVQFFKDRVKLLLPSDHWGMNGSTSSSCGGAVHLESGLLIEYDWYNLHSRLVLALGAEAKLDVVPGAAEFAIPFSTLEDARRVNAKLTTLERKTFGKDIQISVAVVGCGYSGVELAATLAERLQNRGIVRAINVETMICPNAPAGNREAALKVLSSRKVELLLGYFVRCIRKPRELESVDTLTRVDENNIEGMPDFEKYILELQPAERGMQSKIIEADLVLWTVGTKPPLPQLEPSDVPYVIPLNARGQAETDETLRVKGHPRIFALGDSSALRDSNGRVLPATAQVAFQQADFTGWNLWAAINGRPLLPFRFQNLGEMMTLGRYDGVISPSFVDGLTLEGSIGHTARKIAYLIRLPTDEHRLKVGISWLTKSAIDSVSSLQSTLYKVLSGS</sequence>
<dbReference type="Proteomes" id="UP001603857">
    <property type="component" value="Unassembled WGS sequence"/>
</dbReference>
<dbReference type="PANTHER" id="PTHR42913">
    <property type="entry name" value="APOPTOSIS-INDUCING FACTOR 1"/>
    <property type="match status" value="1"/>
</dbReference>
<comment type="similarity">
    <text evidence="2">Belongs to the NADH dehydrogenase family.</text>
</comment>
<dbReference type="SUPFAM" id="SSF51905">
    <property type="entry name" value="FAD/NAD(P)-binding domain"/>
    <property type="match status" value="2"/>
</dbReference>
<evidence type="ECO:0000256" key="5">
    <source>
        <dbReference type="ARBA" id="ARBA00022857"/>
    </source>
</evidence>
<dbReference type="InterPro" id="IPR051169">
    <property type="entry name" value="NADH-Q_oxidoreductase"/>
</dbReference>
<evidence type="ECO:0000313" key="10">
    <source>
        <dbReference type="EMBL" id="KAL2342882.1"/>
    </source>
</evidence>
<gene>
    <name evidence="10" type="ORF">Fmac_004167</name>
</gene>